<dbReference type="Gene3D" id="2.40.360.20">
    <property type="match status" value="1"/>
</dbReference>
<evidence type="ECO:0000313" key="3">
    <source>
        <dbReference type="Proteomes" id="UP000034664"/>
    </source>
</evidence>
<comment type="caution">
    <text evidence="2">The sequence shown here is derived from an EMBL/GenBank/DDBJ whole genome shotgun (WGS) entry which is preliminary data.</text>
</comment>
<dbReference type="Proteomes" id="UP000034664">
    <property type="component" value="Unassembled WGS sequence"/>
</dbReference>
<dbReference type="EMBL" id="LBZM01000005">
    <property type="protein sequence ID" value="KKR72446.1"/>
    <property type="molecule type" value="Genomic_DNA"/>
</dbReference>
<evidence type="ECO:0000256" key="1">
    <source>
        <dbReference type="SAM" id="Phobius"/>
    </source>
</evidence>
<name>A0A0G0TC91_9BACT</name>
<feature type="transmembrane region" description="Helical" evidence="1">
    <location>
        <begin position="6"/>
        <end position="26"/>
    </location>
</feature>
<evidence type="ECO:0000313" key="2">
    <source>
        <dbReference type="EMBL" id="KKR72446.1"/>
    </source>
</evidence>
<proteinExistence type="predicted"/>
<protein>
    <submittedName>
        <fullName evidence="2">Uncharacterized protein</fullName>
    </submittedName>
</protein>
<keyword evidence="1" id="KW-0472">Membrane</keyword>
<organism evidence="2 3">
    <name type="scientific">Candidatus Roizmanbacteria bacterium GW2011_GWB1_40_7</name>
    <dbReference type="NCBI Taxonomy" id="1618482"/>
    <lineage>
        <taxon>Bacteria</taxon>
        <taxon>Candidatus Roizmaniibacteriota</taxon>
    </lineage>
</organism>
<dbReference type="AlphaFoldDB" id="A0A0G0TC91"/>
<sequence>MQNKLVYTIIGLAAFVFIIGGVLNWYKSQRTSNQSNTSETVTTEYNPTINPDDFVPHIDNKYFTLKPGTKFRYENKTDEEREQIEVEVTNETRQVMGVTATIVRDRVWLNNELVEDTRDWYAQDKEGNVWYFGEDVDNYENGKLKDHKGAWEAGIDGAKPGIIMPANPKPSDSYRQEYYQGKAEDMGDIVATDKKVTVAYGTFENCLQTRDWNKIDENANEYKYYCPDVGFAVLEESVSGGTEKVELISVTVQ</sequence>
<keyword evidence="1" id="KW-1133">Transmembrane helix</keyword>
<reference evidence="2 3" key="1">
    <citation type="journal article" date="2015" name="Nature">
        <title>rRNA introns, odd ribosomes, and small enigmatic genomes across a large radiation of phyla.</title>
        <authorList>
            <person name="Brown C.T."/>
            <person name="Hug L.A."/>
            <person name="Thomas B.C."/>
            <person name="Sharon I."/>
            <person name="Castelle C.J."/>
            <person name="Singh A."/>
            <person name="Wilkins M.J."/>
            <person name="Williams K.H."/>
            <person name="Banfield J.F."/>
        </authorList>
    </citation>
    <scope>NUCLEOTIDE SEQUENCE [LARGE SCALE GENOMIC DNA]</scope>
</reference>
<keyword evidence="1" id="KW-0812">Transmembrane</keyword>
<accession>A0A0G0TC91</accession>
<gene>
    <name evidence="2" type="ORF">UU14_C0005G0014</name>
</gene>